<feature type="active site" evidence="5">
    <location>
        <position position="245"/>
    </location>
</feature>
<dbReference type="RefSeq" id="WP_069028936.1">
    <property type="nucleotide sequence ID" value="NZ_BDEB01000005.1"/>
</dbReference>
<evidence type="ECO:0000259" key="7">
    <source>
        <dbReference type="Pfam" id="PF00171"/>
    </source>
</evidence>
<dbReference type="PANTHER" id="PTHR42804:SF1">
    <property type="entry name" value="ALDEHYDE DEHYDROGENASE-RELATED"/>
    <property type="match status" value="1"/>
</dbReference>
<dbReference type="FunFam" id="3.40.605.10:FF:000007">
    <property type="entry name" value="NAD/NADP-dependent betaine aldehyde dehydrogenase"/>
    <property type="match status" value="1"/>
</dbReference>
<dbReference type="AlphaFoldDB" id="A0A2H6CTM4"/>
<dbReference type="Gene3D" id="3.40.605.10">
    <property type="entry name" value="Aldehyde Dehydrogenase, Chain A, domain 1"/>
    <property type="match status" value="1"/>
</dbReference>
<dbReference type="InterPro" id="IPR016160">
    <property type="entry name" value="Ald_DH_CS_CYS"/>
</dbReference>
<dbReference type="InterPro" id="IPR016163">
    <property type="entry name" value="Ald_DH_C"/>
</dbReference>
<dbReference type="GeneID" id="64054022"/>
<dbReference type="EMBL" id="BDEC01000040">
    <property type="protein sequence ID" value="GBD68337.1"/>
    <property type="molecule type" value="Genomic_DNA"/>
</dbReference>
<reference evidence="8 9" key="1">
    <citation type="submission" date="2016-05" db="EMBL/GenBank/DDBJ databases">
        <title>Whole genome sequencing of Tetragenococcus halophilus subsp. halophilus NISL 7118.</title>
        <authorList>
            <person name="Shiwa Y."/>
            <person name="Nishimura I."/>
            <person name="Yoshikawa H."/>
            <person name="Koyama Y."/>
            <person name="Oguma T."/>
        </authorList>
    </citation>
    <scope>NUCLEOTIDE SEQUENCE [LARGE SCALE GENOMIC DNA]</scope>
    <source>
        <strain evidence="8 9">NISL 7118</strain>
    </source>
</reference>
<gene>
    <name evidence="8" type="ORF">TEHN7118_1143</name>
</gene>
<sequence>METYDKLFYDGKWQDAQSNDYSDVINTANEEVIAKVVKASHKDVDQAVAAAKAAFEQWNNTSPETRAKYIEKIKKGIEDRQDEIADTMVKELGASKTFAQNGQVPQSLNEIQGTLDEFKDFNFEEEVDNATIIKEGYGVVACVTPWNYPMNQIQRKITPALLAGNTVVVNPATNTPLTAIIYAEIIEEAGLPKGVFNLVTGSGSDTGDYLTKHPDVAVVSFTGSTAVGKGLYENAATSVKKLVLELGGKSPMVYLKGGDLQLAVRSAASTVLDNQGQTCSALTRLLVPKDELERTKEVIQDYYKDIKVGDPSEDDTRVGPMVSEDQMNTVLDYIQTGIDEGANVFLGGNRINRKGYFVEPTVFTDVTNDMTIAQEEIFGPVLVVITYDTQEEAVKIANDSSYGLSGGVVGPEKEAMEVARQLRTGNIAINGGSRTPKAPFGGYKQSGIGRENGLYGLEDYLEVKALFK</sequence>
<accession>A0A2H6CTM4</accession>
<dbReference type="InterPro" id="IPR016162">
    <property type="entry name" value="Ald_DH_N"/>
</dbReference>
<dbReference type="PANTHER" id="PTHR42804">
    <property type="entry name" value="ALDEHYDE DEHYDROGENASE"/>
    <property type="match status" value="1"/>
</dbReference>
<dbReference type="FunFam" id="3.40.605.10:FF:000026">
    <property type="entry name" value="Aldehyde dehydrogenase, putative"/>
    <property type="match status" value="1"/>
</dbReference>
<dbReference type="PROSITE" id="PS00687">
    <property type="entry name" value="ALDEHYDE_DEHYDR_GLU"/>
    <property type="match status" value="1"/>
</dbReference>
<feature type="domain" description="Aldehyde dehydrogenase" evidence="7">
    <location>
        <begin position="13"/>
        <end position="465"/>
    </location>
</feature>
<comment type="caution">
    <text evidence="8">The sequence shown here is derived from an EMBL/GenBank/DDBJ whole genome shotgun (WGS) entry which is preliminary data.</text>
</comment>
<evidence type="ECO:0000256" key="3">
    <source>
        <dbReference type="ARBA" id="ARBA00024226"/>
    </source>
</evidence>
<evidence type="ECO:0000256" key="1">
    <source>
        <dbReference type="ARBA" id="ARBA00009986"/>
    </source>
</evidence>
<dbReference type="Gene3D" id="3.40.309.10">
    <property type="entry name" value="Aldehyde Dehydrogenase, Chain A, domain 2"/>
    <property type="match status" value="1"/>
</dbReference>
<proteinExistence type="inferred from homology"/>
<dbReference type="InterPro" id="IPR015590">
    <property type="entry name" value="Aldehyde_DH_dom"/>
</dbReference>
<keyword evidence="2 6" id="KW-0560">Oxidoreductase</keyword>
<dbReference type="PROSITE" id="PS00070">
    <property type="entry name" value="ALDEHYDE_DEHYDR_CYS"/>
    <property type="match status" value="1"/>
</dbReference>
<name>A0A2H6CTM4_TETHA</name>
<evidence type="ECO:0000256" key="4">
    <source>
        <dbReference type="ARBA" id="ARBA00049194"/>
    </source>
</evidence>
<comment type="similarity">
    <text evidence="1 6">Belongs to the aldehyde dehydrogenase family.</text>
</comment>
<keyword evidence="9" id="KW-1185">Reference proteome</keyword>
<dbReference type="Proteomes" id="UP000236214">
    <property type="component" value="Unassembled WGS sequence"/>
</dbReference>
<dbReference type="Pfam" id="PF00171">
    <property type="entry name" value="Aldedh"/>
    <property type="match status" value="1"/>
</dbReference>
<organism evidence="8 9">
    <name type="scientific">Tetragenococcus halophilus subsp. halophilus</name>
    <dbReference type="NCBI Taxonomy" id="1513897"/>
    <lineage>
        <taxon>Bacteria</taxon>
        <taxon>Bacillati</taxon>
        <taxon>Bacillota</taxon>
        <taxon>Bacilli</taxon>
        <taxon>Lactobacillales</taxon>
        <taxon>Enterococcaceae</taxon>
        <taxon>Tetragenococcus</taxon>
    </lineage>
</organism>
<protein>
    <recommendedName>
        <fullName evidence="3">aldehyde dehydrogenase (NAD(+))</fullName>
        <ecNumber evidence="3">1.2.1.3</ecNumber>
    </recommendedName>
</protein>
<evidence type="ECO:0000313" key="8">
    <source>
        <dbReference type="EMBL" id="GBD68337.1"/>
    </source>
</evidence>
<dbReference type="InterPro" id="IPR029510">
    <property type="entry name" value="Ald_DH_CS_GLU"/>
</dbReference>
<dbReference type="FunFam" id="3.40.309.10:FF:000012">
    <property type="entry name" value="Betaine aldehyde dehydrogenase"/>
    <property type="match status" value="1"/>
</dbReference>
<evidence type="ECO:0000256" key="6">
    <source>
        <dbReference type="RuleBase" id="RU003345"/>
    </source>
</evidence>
<dbReference type="InterPro" id="IPR016161">
    <property type="entry name" value="Ald_DH/histidinol_DH"/>
</dbReference>
<dbReference type="EC" id="1.2.1.3" evidence="3"/>
<comment type="catalytic activity">
    <reaction evidence="4">
        <text>an aldehyde + NAD(+) + H2O = a carboxylate + NADH + 2 H(+)</text>
        <dbReference type="Rhea" id="RHEA:16185"/>
        <dbReference type="ChEBI" id="CHEBI:15377"/>
        <dbReference type="ChEBI" id="CHEBI:15378"/>
        <dbReference type="ChEBI" id="CHEBI:17478"/>
        <dbReference type="ChEBI" id="CHEBI:29067"/>
        <dbReference type="ChEBI" id="CHEBI:57540"/>
        <dbReference type="ChEBI" id="CHEBI:57945"/>
        <dbReference type="EC" id="1.2.1.3"/>
    </reaction>
</comment>
<evidence type="ECO:0000256" key="2">
    <source>
        <dbReference type="ARBA" id="ARBA00023002"/>
    </source>
</evidence>
<evidence type="ECO:0000313" key="9">
    <source>
        <dbReference type="Proteomes" id="UP000236214"/>
    </source>
</evidence>
<evidence type="ECO:0000256" key="5">
    <source>
        <dbReference type="PROSITE-ProRule" id="PRU10007"/>
    </source>
</evidence>
<dbReference type="CDD" id="cd07138">
    <property type="entry name" value="ALDH_CddD_SSP0762"/>
    <property type="match status" value="1"/>
</dbReference>
<dbReference type="SUPFAM" id="SSF53720">
    <property type="entry name" value="ALDH-like"/>
    <property type="match status" value="1"/>
</dbReference>
<dbReference type="GO" id="GO:0004029">
    <property type="term" value="F:aldehyde dehydrogenase (NAD+) activity"/>
    <property type="evidence" value="ECO:0007669"/>
    <property type="project" value="UniProtKB-EC"/>
</dbReference>